<name>A0A248JVP9_9PROT</name>
<keyword evidence="2" id="KW-0560">Oxidoreductase</keyword>
<dbReference type="GO" id="GO:0005506">
    <property type="term" value="F:iron ion binding"/>
    <property type="evidence" value="ECO:0007669"/>
    <property type="project" value="InterPro"/>
</dbReference>
<feature type="transmembrane region" description="Helical" evidence="3">
    <location>
        <begin position="237"/>
        <end position="263"/>
    </location>
</feature>
<keyword evidence="3" id="KW-0812">Transmembrane</keyword>
<organism evidence="4 5">
    <name type="scientific">Nitrospirillum viridazoti CBAmc</name>
    <dbReference type="NCBI Taxonomy" id="1441467"/>
    <lineage>
        <taxon>Bacteria</taxon>
        <taxon>Pseudomonadati</taxon>
        <taxon>Pseudomonadota</taxon>
        <taxon>Alphaproteobacteria</taxon>
        <taxon>Rhodospirillales</taxon>
        <taxon>Azospirillaceae</taxon>
        <taxon>Nitrospirillum</taxon>
        <taxon>Nitrospirillum viridazoti</taxon>
    </lineage>
</organism>
<evidence type="ECO:0000313" key="5">
    <source>
        <dbReference type="Proteomes" id="UP000197153"/>
    </source>
</evidence>
<dbReference type="InterPro" id="IPR036396">
    <property type="entry name" value="Cyt_P450_sf"/>
</dbReference>
<reference evidence="4 5" key="1">
    <citation type="submission" date="2017-06" db="EMBL/GenBank/DDBJ databases">
        <title>Complete genome sequence of Nitrospirillum amazonense strain CBAmC, an endophytic nitrogen-fixing and plant growth-promoting bacterium, isolated from sugarcane.</title>
        <authorList>
            <person name="Schwab S."/>
            <person name="dos Santos Teixeira K.R."/>
            <person name="Simoes Araujo J.L."/>
            <person name="Soares Vidal M."/>
            <person name="Borges de Freitas H.R."/>
            <person name="Rivello Crivelaro A.L."/>
            <person name="Bueno de Camargo Nunes A."/>
            <person name="dos Santos C.M."/>
            <person name="Palmeira da Silva Rosa D."/>
            <person name="da Silva Padilha D."/>
            <person name="da Silva E."/>
            <person name="Araujo Terra L."/>
            <person name="Soares Mendes V."/>
            <person name="Farinelli L."/>
            <person name="Magalhaes Cruz L."/>
            <person name="Baldani J.I."/>
        </authorList>
    </citation>
    <scope>NUCLEOTIDE SEQUENCE [LARGE SCALE GENOMIC DNA]</scope>
    <source>
        <strain evidence="4 5">CBAmC</strain>
    </source>
</reference>
<dbReference type="CDD" id="cd11035">
    <property type="entry name" value="P450cam-like"/>
    <property type="match status" value="1"/>
</dbReference>
<dbReference type="GO" id="GO:0016705">
    <property type="term" value="F:oxidoreductase activity, acting on paired donors, with incorporation or reduction of molecular oxygen"/>
    <property type="evidence" value="ECO:0007669"/>
    <property type="project" value="InterPro"/>
</dbReference>
<dbReference type="SUPFAM" id="SSF48264">
    <property type="entry name" value="Cytochrome P450"/>
    <property type="match status" value="1"/>
</dbReference>
<accession>A0A248JVP9</accession>
<evidence type="ECO:0000256" key="1">
    <source>
        <dbReference type="ARBA" id="ARBA00010617"/>
    </source>
</evidence>
<dbReference type="PANTHER" id="PTHR46696">
    <property type="entry name" value="P450, PUTATIVE (EUROFUNG)-RELATED"/>
    <property type="match status" value="1"/>
</dbReference>
<gene>
    <name evidence="4" type="ORF">Y958_14625</name>
</gene>
<dbReference type="InterPro" id="IPR001128">
    <property type="entry name" value="Cyt_P450"/>
</dbReference>
<evidence type="ECO:0000256" key="3">
    <source>
        <dbReference type="SAM" id="Phobius"/>
    </source>
</evidence>
<comment type="similarity">
    <text evidence="1 2">Belongs to the cytochrome P450 family.</text>
</comment>
<dbReference type="GO" id="GO:0020037">
    <property type="term" value="F:heme binding"/>
    <property type="evidence" value="ECO:0007669"/>
    <property type="project" value="InterPro"/>
</dbReference>
<dbReference type="AlphaFoldDB" id="A0A248JVP9"/>
<keyword evidence="3" id="KW-1133">Transmembrane helix</keyword>
<dbReference type="PRINTS" id="PR00359">
    <property type="entry name" value="BP450"/>
</dbReference>
<proteinExistence type="inferred from homology"/>
<keyword evidence="2" id="KW-0479">Metal-binding</keyword>
<evidence type="ECO:0000313" key="4">
    <source>
        <dbReference type="EMBL" id="ASG22198.1"/>
    </source>
</evidence>
<dbReference type="KEGG" id="nao:Y958_14625"/>
<dbReference type="InterPro" id="IPR002397">
    <property type="entry name" value="Cyt_P450_B"/>
</dbReference>
<keyword evidence="5" id="KW-1185">Reference proteome</keyword>
<sequence>MTASLAAERPAPVRPEHVPAERVVHFDIYDVPGADEDVQLAYRAFQQSCPDIFWTPANGGHWVATRAEDIEAIQRDPERFSHRRVTLPPMPPEMPPQIPLELDPPVHAAYRRPLTRALLPKVVNALEAKVNDTAVSLIEGLKPRGECDFVADFAKILPIVVFLDLVDLPRADSPGLLELTEDAVRGTTMEVKQRAHAGVAAYLHPWVTARRERPGDDLLSVIVNADIDGERIGFGEAMAFASLVLFGGLDTVASVLGFIAHFLARNPDHRRQLCDRLDDDAFLNGAIEELLRRHGAANTARVVTRDLEFKGVFLKAGDMILPPNLLYGLDERRVDDPLRVDFTRPFPVPHAVFGNGAHTCPGAVLARREIKAFLREWLRRIPDFQVKPGAKPVLATGMVNGVLSLPLVW</sequence>
<keyword evidence="2" id="KW-0503">Monooxygenase</keyword>
<dbReference type="PANTHER" id="PTHR46696:SF6">
    <property type="entry name" value="P450, PUTATIVE (EUROFUNG)-RELATED"/>
    <property type="match status" value="1"/>
</dbReference>
<dbReference type="Proteomes" id="UP000197153">
    <property type="component" value="Chromosome 2"/>
</dbReference>
<dbReference type="InterPro" id="IPR017972">
    <property type="entry name" value="Cyt_P450_CS"/>
</dbReference>
<dbReference type="EMBL" id="CP022111">
    <property type="protein sequence ID" value="ASG22198.1"/>
    <property type="molecule type" value="Genomic_DNA"/>
</dbReference>
<dbReference type="Pfam" id="PF00067">
    <property type="entry name" value="p450"/>
    <property type="match status" value="1"/>
</dbReference>
<dbReference type="GO" id="GO:0004497">
    <property type="term" value="F:monooxygenase activity"/>
    <property type="evidence" value="ECO:0007669"/>
    <property type="project" value="UniProtKB-KW"/>
</dbReference>
<dbReference type="PROSITE" id="PS00086">
    <property type="entry name" value="CYTOCHROME_P450"/>
    <property type="match status" value="1"/>
</dbReference>
<keyword evidence="2" id="KW-0349">Heme</keyword>
<keyword evidence="3" id="KW-0472">Membrane</keyword>
<dbReference type="Gene3D" id="1.10.630.10">
    <property type="entry name" value="Cytochrome P450"/>
    <property type="match status" value="1"/>
</dbReference>
<protein>
    <submittedName>
        <fullName evidence="4">Cytochrome</fullName>
    </submittedName>
</protein>
<dbReference type="RefSeq" id="WP_088872810.1">
    <property type="nucleotide sequence ID" value="NZ_CP022111.1"/>
</dbReference>
<evidence type="ECO:0000256" key="2">
    <source>
        <dbReference type="RuleBase" id="RU000461"/>
    </source>
</evidence>
<keyword evidence="2" id="KW-0408">Iron</keyword>